<keyword evidence="7 13" id="KW-0479">Metal-binding</keyword>
<dbReference type="NCBIfam" id="TIGR01409">
    <property type="entry name" value="TAT_signal_seq"/>
    <property type="match status" value="1"/>
</dbReference>
<comment type="caution">
    <text evidence="16">The sequence shown here is derived from an EMBL/GenBank/DDBJ whole genome shotgun (WGS) entry which is preliminary data.</text>
</comment>
<dbReference type="InterPro" id="IPR006311">
    <property type="entry name" value="TAT_signal"/>
</dbReference>
<protein>
    <submittedName>
        <fullName evidence="16">Iron hydrogenase</fullName>
    </submittedName>
</protein>
<evidence type="ECO:0000256" key="5">
    <source>
        <dbReference type="ARBA" id="ARBA00011771"/>
    </source>
</evidence>
<dbReference type="Pfam" id="PF01058">
    <property type="entry name" value="Oxidored_q6"/>
    <property type="match status" value="1"/>
</dbReference>
<dbReference type="PRINTS" id="PR00614">
    <property type="entry name" value="NIHGNASESMLL"/>
</dbReference>
<dbReference type="GO" id="GO:0009375">
    <property type="term" value="C:ferredoxin hydrogenase complex"/>
    <property type="evidence" value="ECO:0007669"/>
    <property type="project" value="InterPro"/>
</dbReference>
<evidence type="ECO:0000259" key="14">
    <source>
        <dbReference type="Pfam" id="PF01058"/>
    </source>
</evidence>
<feature type="binding site" evidence="13">
    <location>
        <position position="249"/>
    </location>
    <ligand>
        <name>[4Fe-4S] cluster</name>
        <dbReference type="ChEBI" id="CHEBI:49883"/>
        <label>2</label>
    </ligand>
</feature>
<sequence>MNKFSRREFLKFASFTAASLGLSQRVPEVAQALEKAAKGQPPVIWIQGASCTGCSVSLLNSVHPDIKEILLEIISLKFHPNISAATGHVAVEAFLGEAEKNKGKFFLVVEGAVPTKDNGVYCSIGEKDGRELYFSDVVKELGEKASAVIAIGTCAAYGGIPAAEPNPTGCVPVTKIIDPQKVLNIPGCPPHPDWFVGSLAHVLLYNELPETDKFGRPKMFYGGIIHDNCPRRQYFDNSIFAKDFSEPGCLLLLGCKGPVTHSDCPTRLWNGGVNWCIKAGHPCIGCTEPGFPDKTGPIYEKMPEIKLPGISASADTFGEVVGAATAIGLGAHLIGNIATGRLGGHKKKDKEGEN</sequence>
<feature type="binding site" evidence="13">
    <location>
        <position position="54"/>
    </location>
    <ligand>
        <name>[4Fe-4S] cluster</name>
        <dbReference type="ChEBI" id="CHEBI:49883"/>
        <label>1</label>
    </ligand>
</feature>
<feature type="binding site" evidence="13">
    <location>
        <position position="154"/>
    </location>
    <ligand>
        <name>[4Fe-4S] cluster</name>
        <dbReference type="ChEBI" id="CHEBI:49883"/>
        <label>1</label>
    </ligand>
</feature>
<comment type="subunit">
    <text evidence="5">Heterodimer of a large and a small subunit.</text>
</comment>
<evidence type="ECO:0000256" key="7">
    <source>
        <dbReference type="ARBA" id="ARBA00022723"/>
    </source>
</evidence>
<dbReference type="AlphaFoldDB" id="A0A1L8CXY9"/>
<evidence type="ECO:0000256" key="12">
    <source>
        <dbReference type="ARBA" id="ARBA00023291"/>
    </source>
</evidence>
<feature type="binding site" evidence="13">
    <location>
        <position position="283"/>
    </location>
    <ligand>
        <name>[3Fe-4S] cluster</name>
        <dbReference type="ChEBI" id="CHEBI:21137"/>
    </ligand>
</feature>
<evidence type="ECO:0000256" key="8">
    <source>
        <dbReference type="ARBA" id="ARBA00022729"/>
    </source>
</evidence>
<dbReference type="OrthoDB" id="9766729at2"/>
<dbReference type="InterPro" id="IPR027394">
    <property type="entry name" value="Cytochrome-c3_hydrogenase_C"/>
</dbReference>
<dbReference type="PROSITE" id="PS51318">
    <property type="entry name" value="TAT"/>
    <property type="match status" value="1"/>
</dbReference>
<keyword evidence="12 13" id="KW-0003">3Fe-4S</keyword>
<evidence type="ECO:0000259" key="15">
    <source>
        <dbReference type="Pfam" id="PF14720"/>
    </source>
</evidence>
<feature type="domain" description="NADH:ubiquinone oxidoreductase-like 20kDa subunit" evidence="14">
    <location>
        <begin position="51"/>
        <end position="201"/>
    </location>
</feature>
<evidence type="ECO:0000313" key="16">
    <source>
        <dbReference type="EMBL" id="GAV23788.1"/>
    </source>
</evidence>
<comment type="similarity">
    <text evidence="4">Belongs to the [NiFe]/[NiFeSe] hydrogenase small subunit family.</text>
</comment>
<dbReference type="Pfam" id="PF14720">
    <property type="entry name" value="NiFe_hyd_SSU_C"/>
    <property type="match status" value="1"/>
</dbReference>
<feature type="binding site" evidence="13">
    <location>
        <position position="264"/>
    </location>
    <ligand>
        <name>[3Fe-4S] cluster</name>
        <dbReference type="ChEBI" id="CHEBI:21137"/>
    </ligand>
</feature>
<dbReference type="GO" id="GO:0009061">
    <property type="term" value="P:anaerobic respiration"/>
    <property type="evidence" value="ECO:0007669"/>
    <property type="project" value="TreeGrafter"/>
</dbReference>
<reference evidence="17" key="1">
    <citation type="submission" date="2016-12" db="EMBL/GenBank/DDBJ databases">
        <title>Draft Genome Sequences od Carboxydothermus pertinax and islandicus, Hydrogenogenic Carboxydotrophic Bacteria.</title>
        <authorList>
            <person name="Fukuyama Y."/>
            <person name="Ohmae K."/>
            <person name="Yoneda Y."/>
            <person name="Yoshida T."/>
            <person name="Sako Y."/>
        </authorList>
    </citation>
    <scope>NUCLEOTIDE SEQUENCE [LARGE SCALE GENOMIC DNA]</scope>
    <source>
        <strain evidence="17">Ug1</strain>
    </source>
</reference>
<evidence type="ECO:0000256" key="11">
    <source>
        <dbReference type="ARBA" id="ARBA00023014"/>
    </source>
</evidence>
<dbReference type="GO" id="GO:0051538">
    <property type="term" value="F:3 iron, 4 sulfur cluster binding"/>
    <property type="evidence" value="ECO:0007669"/>
    <property type="project" value="UniProtKB-KW"/>
</dbReference>
<dbReference type="InterPro" id="IPR001821">
    <property type="entry name" value="NiFe_hydrogenase_ssu"/>
</dbReference>
<keyword evidence="11 13" id="KW-0411">Iron-sulfur</keyword>
<evidence type="ECO:0000256" key="1">
    <source>
        <dbReference type="ARBA" id="ARBA00001927"/>
    </source>
</evidence>
<evidence type="ECO:0000256" key="3">
    <source>
        <dbReference type="ARBA" id="ARBA00004196"/>
    </source>
</evidence>
<feature type="domain" description="Cytochrome-c3 hydrogenase C-terminal" evidence="15">
    <location>
        <begin position="221"/>
        <end position="299"/>
    </location>
</feature>
<evidence type="ECO:0000256" key="10">
    <source>
        <dbReference type="ARBA" id="ARBA00023004"/>
    </source>
</evidence>
<evidence type="ECO:0000256" key="2">
    <source>
        <dbReference type="ARBA" id="ARBA00001966"/>
    </source>
</evidence>
<dbReference type="PANTHER" id="PTHR30013">
    <property type="entry name" value="NIFE / NIFESE HYDROGENASE SMALL SUBUNIT FAMILY MEMBER"/>
    <property type="match status" value="1"/>
</dbReference>
<dbReference type="InterPro" id="IPR006137">
    <property type="entry name" value="NADH_UbQ_OxRdtase-like_20kDa"/>
</dbReference>
<keyword evidence="17" id="KW-1185">Reference proteome</keyword>
<dbReference type="Proteomes" id="UP000187485">
    <property type="component" value="Unassembled WGS sequence"/>
</dbReference>
<feature type="binding site" evidence="13">
    <location>
        <position position="255"/>
    </location>
    <ligand>
        <name>[4Fe-4S] cluster</name>
        <dbReference type="ChEBI" id="CHEBI:49883"/>
        <label>2</label>
    </ligand>
</feature>
<feature type="binding site" evidence="13">
    <location>
        <position position="229"/>
    </location>
    <ligand>
        <name>[4Fe-4S] cluster</name>
        <dbReference type="ChEBI" id="CHEBI:49883"/>
        <label>2</label>
    </ligand>
</feature>
<dbReference type="GO" id="GO:0044569">
    <property type="term" value="C:[Ni-Fe] hydrogenase complex"/>
    <property type="evidence" value="ECO:0007669"/>
    <property type="project" value="TreeGrafter"/>
</dbReference>
<dbReference type="STRING" id="870242.cpu_22980"/>
<dbReference type="RefSeq" id="WP_075860172.1">
    <property type="nucleotide sequence ID" value="NZ_BDJK01000055.1"/>
</dbReference>
<keyword evidence="10 13" id="KW-0408">Iron</keyword>
<dbReference type="PANTHER" id="PTHR30013:SF7">
    <property type="entry name" value="HYDROGENASE-2 SMALL CHAIN"/>
    <property type="match status" value="1"/>
</dbReference>
<dbReference type="GO" id="GO:0008901">
    <property type="term" value="F:ferredoxin hydrogenase activity"/>
    <property type="evidence" value="ECO:0007669"/>
    <property type="project" value="InterPro"/>
</dbReference>
<dbReference type="Gene3D" id="3.40.50.700">
    <property type="entry name" value="NADH:ubiquinone oxidoreductase-like, 20kDa subunit"/>
    <property type="match status" value="1"/>
</dbReference>
<feature type="binding site" evidence="13">
    <location>
        <position position="286"/>
    </location>
    <ligand>
        <name>[3Fe-4S] cluster</name>
        <dbReference type="ChEBI" id="CHEBI:21137"/>
    </ligand>
</feature>
<dbReference type="NCBIfam" id="TIGR00391">
    <property type="entry name" value="hydA"/>
    <property type="match status" value="1"/>
</dbReference>
<comment type="cofactor">
    <cofactor evidence="2">
        <name>[4Fe-4S] cluster</name>
        <dbReference type="ChEBI" id="CHEBI:49883"/>
    </cofactor>
</comment>
<accession>A0A1L8CXY9</accession>
<comment type="subcellular location">
    <subcellularLocation>
        <location evidence="3">Cell envelope</location>
    </subcellularLocation>
</comment>
<keyword evidence="6 13" id="KW-0004">4Fe-4S</keyword>
<keyword evidence="8" id="KW-0732">Signal</keyword>
<evidence type="ECO:0000313" key="17">
    <source>
        <dbReference type="Proteomes" id="UP000187485"/>
    </source>
</evidence>
<dbReference type="GO" id="GO:0016020">
    <property type="term" value="C:membrane"/>
    <property type="evidence" value="ECO:0007669"/>
    <property type="project" value="TreeGrafter"/>
</dbReference>
<gene>
    <name evidence="16" type="ORF">cpu_22980</name>
</gene>
<comment type="cofactor">
    <cofactor evidence="1">
        <name>[3Fe-4S] cluster</name>
        <dbReference type="ChEBI" id="CHEBI:21137"/>
    </cofactor>
</comment>
<evidence type="ECO:0000256" key="6">
    <source>
        <dbReference type="ARBA" id="ARBA00022485"/>
    </source>
</evidence>
<feature type="binding site" evidence="13">
    <location>
        <position position="188"/>
    </location>
    <ligand>
        <name>[4Fe-4S] cluster</name>
        <dbReference type="ChEBI" id="CHEBI:49883"/>
        <label>1</label>
    </ligand>
</feature>
<evidence type="ECO:0000256" key="4">
    <source>
        <dbReference type="ARBA" id="ARBA00006605"/>
    </source>
</evidence>
<dbReference type="InterPro" id="IPR019546">
    <property type="entry name" value="TAT_signal_bac_arc"/>
</dbReference>
<evidence type="ECO:0000256" key="13">
    <source>
        <dbReference type="PIRSR" id="PIRSR000310-1"/>
    </source>
</evidence>
<dbReference type="GO" id="GO:0051539">
    <property type="term" value="F:4 iron, 4 sulfur cluster binding"/>
    <property type="evidence" value="ECO:0007669"/>
    <property type="project" value="UniProtKB-KW"/>
</dbReference>
<dbReference type="GO" id="GO:0046872">
    <property type="term" value="F:metal ion binding"/>
    <property type="evidence" value="ECO:0007669"/>
    <property type="project" value="UniProtKB-KW"/>
</dbReference>
<keyword evidence="9" id="KW-0560">Oxidoreductase</keyword>
<dbReference type="GO" id="GO:0009055">
    <property type="term" value="F:electron transfer activity"/>
    <property type="evidence" value="ECO:0007669"/>
    <property type="project" value="TreeGrafter"/>
</dbReference>
<dbReference type="GO" id="GO:0030313">
    <property type="term" value="C:cell envelope"/>
    <property type="evidence" value="ECO:0007669"/>
    <property type="project" value="UniProtKB-SubCell"/>
</dbReference>
<dbReference type="SUPFAM" id="SSF56770">
    <property type="entry name" value="HydA/Nqo6-like"/>
    <property type="match status" value="1"/>
</dbReference>
<dbReference type="InterPro" id="IPR037024">
    <property type="entry name" value="NiFe_Hase_small_N_sf"/>
</dbReference>
<evidence type="ECO:0000256" key="9">
    <source>
        <dbReference type="ARBA" id="ARBA00023002"/>
    </source>
</evidence>
<feature type="binding site" evidence="13">
    <location>
        <position position="51"/>
    </location>
    <ligand>
        <name>[4Fe-4S] cluster</name>
        <dbReference type="ChEBI" id="CHEBI:49883"/>
        <label>1</label>
    </ligand>
</feature>
<feature type="binding site" evidence="13">
    <location>
        <position position="226"/>
    </location>
    <ligand>
        <name>[4Fe-4S] cluster</name>
        <dbReference type="ChEBI" id="CHEBI:49883"/>
        <label>2</label>
    </ligand>
</feature>
<proteinExistence type="inferred from homology"/>
<dbReference type="PIRSF" id="PIRSF000310">
    <property type="entry name" value="NiFe_hyd_ssu"/>
    <property type="match status" value="1"/>
</dbReference>
<name>A0A1L8CXY9_9THEO</name>
<dbReference type="EMBL" id="BDJK01000055">
    <property type="protein sequence ID" value="GAV23788.1"/>
    <property type="molecule type" value="Genomic_DNA"/>
</dbReference>
<dbReference type="Gene3D" id="4.10.480.10">
    <property type="entry name" value="Cytochrome-c3 hydrogenase, C-terminal domain"/>
    <property type="match status" value="1"/>
</dbReference>
<dbReference type="InterPro" id="IPR037148">
    <property type="entry name" value="NiFe-Hase_small_C_sf"/>
</dbReference>
<organism evidence="16 17">
    <name type="scientific">Carboxydothermus pertinax</name>
    <dbReference type="NCBI Taxonomy" id="870242"/>
    <lineage>
        <taxon>Bacteria</taxon>
        <taxon>Bacillati</taxon>
        <taxon>Bacillota</taxon>
        <taxon>Clostridia</taxon>
        <taxon>Thermoanaerobacterales</taxon>
        <taxon>Thermoanaerobacteraceae</taxon>
        <taxon>Carboxydothermus</taxon>
    </lineage>
</organism>